<name>A0A1M5AS26_9BACT</name>
<dbReference type="Proteomes" id="UP000184076">
    <property type="component" value="Unassembled WGS sequence"/>
</dbReference>
<reference evidence="2" key="1">
    <citation type="submission" date="2016-11" db="EMBL/GenBank/DDBJ databases">
        <authorList>
            <person name="Varghese N."/>
            <person name="Submissions S."/>
        </authorList>
    </citation>
    <scope>NUCLEOTIDE SEQUENCE [LARGE SCALE GENOMIC DNA]</scope>
    <source>
        <strain evidence="2">DSM 9756</strain>
    </source>
</reference>
<dbReference type="AlphaFoldDB" id="A0A1M5AS26"/>
<dbReference type="RefSeq" id="WP_073038633.1">
    <property type="nucleotide sequence ID" value="NZ_FQVB01000015.1"/>
</dbReference>
<dbReference type="EMBL" id="FQVB01000015">
    <property type="protein sequence ID" value="SHF33043.1"/>
    <property type="molecule type" value="Genomic_DNA"/>
</dbReference>
<organism evidence="1 2">
    <name type="scientific">Desulfacinum infernum DSM 9756</name>
    <dbReference type="NCBI Taxonomy" id="1121391"/>
    <lineage>
        <taxon>Bacteria</taxon>
        <taxon>Pseudomonadati</taxon>
        <taxon>Thermodesulfobacteriota</taxon>
        <taxon>Syntrophobacteria</taxon>
        <taxon>Syntrophobacterales</taxon>
        <taxon>Syntrophobacteraceae</taxon>
        <taxon>Desulfacinum</taxon>
    </lineage>
</organism>
<gene>
    <name evidence="1" type="ORF">SAMN02745206_01771</name>
</gene>
<dbReference type="OrthoDB" id="5505575at2"/>
<evidence type="ECO:0000313" key="2">
    <source>
        <dbReference type="Proteomes" id="UP000184076"/>
    </source>
</evidence>
<evidence type="ECO:0000313" key="1">
    <source>
        <dbReference type="EMBL" id="SHF33043.1"/>
    </source>
</evidence>
<sequence length="361" mass="40558">MNWSSWLESRECFPVLRRAAVRVVRAVPRYGIPLSVLPDGGLKESSPEWGRRCVQELVNELWVFARDQAAVWDESTCLEALRAQGADRVALFISSRYVNRLRDEVRTKRTDPHRALYRRVRQCLQSEPGVRTKAQRAGSFFALEEGDLPEADLGRLTQIPYQDWPPPPADGPEESALSHTAVVQAARFFWREARDRLGGPCWLPVRELTRYLVCHLDMAPAPTQVSLAGQAPGEEDGPAPDRDLPVEATQEQAATAARLPELALTLTAAWSEREKQAFFARYGREMSLAAVARELGYGGPSGVKYLLSSLEDRMADFCLLWPGLSPPDLDKTLWAAFVEEVIRACKEGNRSRKDSVKENRE</sequence>
<dbReference type="STRING" id="1121391.SAMN02745206_01771"/>
<protein>
    <submittedName>
        <fullName evidence="1">Uncharacterized protein</fullName>
    </submittedName>
</protein>
<proteinExistence type="predicted"/>
<accession>A0A1M5AS26</accession>
<keyword evidence="2" id="KW-1185">Reference proteome</keyword>